<evidence type="ECO:0000256" key="1">
    <source>
        <dbReference type="SAM" id="MobiDB-lite"/>
    </source>
</evidence>
<name>A0A6I6MID9_9CAUL</name>
<gene>
    <name evidence="3" type="ORF">DSM104635_00271</name>
</gene>
<dbReference type="EMBL" id="CP047045">
    <property type="protein sequence ID" value="QGZ93461.1"/>
    <property type="molecule type" value="Genomic_DNA"/>
</dbReference>
<reference evidence="4" key="1">
    <citation type="submission" date="2019-12" db="EMBL/GenBank/DDBJ databases">
        <title>Complete genome of Terracaulis silvestris 0127_4.</title>
        <authorList>
            <person name="Vieira S."/>
            <person name="Riedel T."/>
            <person name="Sproer C."/>
            <person name="Pascual J."/>
            <person name="Boedeker C."/>
            <person name="Overmann J."/>
        </authorList>
    </citation>
    <scope>NUCLEOTIDE SEQUENCE [LARGE SCALE GENOMIC DNA]</scope>
    <source>
        <strain evidence="4">0127_4</strain>
    </source>
</reference>
<dbReference type="Pfam" id="PF05656">
    <property type="entry name" value="DUF805"/>
    <property type="match status" value="1"/>
</dbReference>
<feature type="transmembrane region" description="Helical" evidence="2">
    <location>
        <begin position="56"/>
        <end position="75"/>
    </location>
</feature>
<dbReference type="AlphaFoldDB" id="A0A6I6MID9"/>
<organism evidence="3 4">
    <name type="scientific">Terricaulis silvestris</name>
    <dbReference type="NCBI Taxonomy" id="2686094"/>
    <lineage>
        <taxon>Bacteria</taxon>
        <taxon>Pseudomonadati</taxon>
        <taxon>Pseudomonadota</taxon>
        <taxon>Alphaproteobacteria</taxon>
        <taxon>Caulobacterales</taxon>
        <taxon>Caulobacteraceae</taxon>
        <taxon>Terricaulis</taxon>
    </lineage>
</organism>
<dbReference type="KEGG" id="tsv:DSM104635_00271"/>
<evidence type="ECO:0000256" key="2">
    <source>
        <dbReference type="SAM" id="Phobius"/>
    </source>
</evidence>
<sequence length="135" mass="14872">MLQGRMNRAMFWLCVVIIVALYVVLNFYFQRRTPVSEVVLVILCVPRLHDIGRSGWLVLAPLALEIGAVIAAFSLLPRDSALPVLGIVTLIIAGLIIWLGCIPGDPASNRFGDPPAPGIKFERPKVRKNPDSEQE</sequence>
<evidence type="ECO:0000313" key="4">
    <source>
        <dbReference type="Proteomes" id="UP000431269"/>
    </source>
</evidence>
<protein>
    <submittedName>
        <fullName evidence="3">Putative membrane protein</fullName>
    </submittedName>
</protein>
<evidence type="ECO:0000313" key="3">
    <source>
        <dbReference type="EMBL" id="QGZ93461.1"/>
    </source>
</evidence>
<feature type="transmembrane region" description="Helical" evidence="2">
    <location>
        <begin position="9"/>
        <end position="29"/>
    </location>
</feature>
<dbReference type="RefSeq" id="WP_158764465.1">
    <property type="nucleotide sequence ID" value="NZ_CP047045.1"/>
</dbReference>
<accession>A0A6I6MID9</accession>
<dbReference type="InterPro" id="IPR008523">
    <property type="entry name" value="DUF805"/>
</dbReference>
<keyword evidence="2" id="KW-0472">Membrane</keyword>
<dbReference type="GO" id="GO:0016020">
    <property type="term" value="C:membrane"/>
    <property type="evidence" value="ECO:0007669"/>
    <property type="project" value="InterPro"/>
</dbReference>
<feature type="region of interest" description="Disordered" evidence="1">
    <location>
        <begin position="110"/>
        <end position="135"/>
    </location>
</feature>
<feature type="compositionally biased region" description="Basic and acidic residues" evidence="1">
    <location>
        <begin position="120"/>
        <end position="135"/>
    </location>
</feature>
<proteinExistence type="predicted"/>
<keyword evidence="2" id="KW-0812">Transmembrane</keyword>
<keyword evidence="4" id="KW-1185">Reference proteome</keyword>
<feature type="transmembrane region" description="Helical" evidence="2">
    <location>
        <begin position="82"/>
        <end position="100"/>
    </location>
</feature>
<keyword evidence="2" id="KW-1133">Transmembrane helix</keyword>
<dbReference type="Proteomes" id="UP000431269">
    <property type="component" value="Chromosome"/>
</dbReference>